<dbReference type="SUPFAM" id="SSF48452">
    <property type="entry name" value="TPR-like"/>
    <property type="match status" value="1"/>
</dbReference>
<reference evidence="5" key="1">
    <citation type="journal article" date="2019" name="Int. J. Syst. Evol. Microbiol.">
        <title>The Global Catalogue of Microorganisms (GCM) 10K type strain sequencing project: providing services to taxonomists for standard genome sequencing and annotation.</title>
        <authorList>
            <consortium name="The Broad Institute Genomics Platform"/>
            <consortium name="The Broad Institute Genome Sequencing Center for Infectious Disease"/>
            <person name="Wu L."/>
            <person name="Ma J."/>
        </authorList>
    </citation>
    <scope>NUCLEOTIDE SEQUENCE [LARGE SCALE GENOMIC DNA]</scope>
    <source>
        <strain evidence="5">CGMCC 4.1469</strain>
    </source>
</reference>
<protein>
    <submittedName>
        <fullName evidence="4">Peroxiredoxin family protein</fullName>
        <ecNumber evidence="4">1.11.1.24</ecNumber>
    </submittedName>
</protein>
<dbReference type="EC" id="1.11.1.24" evidence="4"/>
<dbReference type="InterPro" id="IPR011990">
    <property type="entry name" value="TPR-like_helical_dom_sf"/>
</dbReference>
<dbReference type="InterPro" id="IPR036249">
    <property type="entry name" value="Thioredoxin-like_sf"/>
</dbReference>
<feature type="chain" id="PRO_5045849877" evidence="2">
    <location>
        <begin position="20"/>
        <end position="753"/>
    </location>
</feature>
<keyword evidence="2" id="KW-0732">Signal</keyword>
<evidence type="ECO:0000259" key="3">
    <source>
        <dbReference type="PROSITE" id="PS51352"/>
    </source>
</evidence>
<dbReference type="GO" id="GO:0140824">
    <property type="term" value="F:thioredoxin-dependent peroxiredoxin activity"/>
    <property type="evidence" value="ECO:0007669"/>
    <property type="project" value="UniProtKB-EC"/>
</dbReference>
<dbReference type="Proteomes" id="UP001596052">
    <property type="component" value="Unassembled WGS sequence"/>
</dbReference>
<dbReference type="Gene3D" id="3.40.30.10">
    <property type="entry name" value="Glutaredoxin"/>
    <property type="match status" value="1"/>
</dbReference>
<feature type="signal peptide" evidence="2">
    <location>
        <begin position="1"/>
        <end position="19"/>
    </location>
</feature>
<evidence type="ECO:0000256" key="1">
    <source>
        <dbReference type="SAM" id="MobiDB-lite"/>
    </source>
</evidence>
<gene>
    <name evidence="4" type="ORF">ACFQDI_12235</name>
</gene>
<dbReference type="InterPro" id="IPR000866">
    <property type="entry name" value="AhpC/TSA"/>
</dbReference>
<dbReference type="EMBL" id="JBHSMQ010000004">
    <property type="protein sequence ID" value="MFC5455627.1"/>
    <property type="molecule type" value="Genomic_DNA"/>
</dbReference>
<feature type="domain" description="Thioredoxin" evidence="3">
    <location>
        <begin position="586"/>
        <end position="740"/>
    </location>
</feature>
<evidence type="ECO:0000313" key="5">
    <source>
        <dbReference type="Proteomes" id="UP001596052"/>
    </source>
</evidence>
<proteinExistence type="predicted"/>
<organism evidence="4 5">
    <name type="scientific">Prosthecobacter fluviatilis</name>
    <dbReference type="NCBI Taxonomy" id="445931"/>
    <lineage>
        <taxon>Bacteria</taxon>
        <taxon>Pseudomonadati</taxon>
        <taxon>Verrucomicrobiota</taxon>
        <taxon>Verrucomicrobiia</taxon>
        <taxon>Verrucomicrobiales</taxon>
        <taxon>Verrucomicrobiaceae</taxon>
        <taxon>Prosthecobacter</taxon>
    </lineage>
</organism>
<comment type="caution">
    <text evidence="4">The sequence shown here is derived from an EMBL/GenBank/DDBJ whole genome shotgun (WGS) entry which is preliminary data.</text>
</comment>
<dbReference type="Pfam" id="PF00578">
    <property type="entry name" value="AhpC-TSA"/>
    <property type="match status" value="1"/>
</dbReference>
<sequence length="753" mass="83533">MRHIFAPALALAFSFQAHGDPGHSANGEAFNEGPRQAAVFIPGCGDAVHFPISSKNPDAQKFFTQGVGQLHGFWYYEAERSFRQVAAIDPDCAMAYWGMSMANVNNEKRAKAFIKKASPLKAKASPREQKWIATLENLYRDPDKRDKRQKSLDCIKDFETLVQDDPKDIEAKAFLVWRIWFSREEAPMSSLQAVDALLDQVFAAVPNHPAHHYRIHLWDQTKPIFALKSGALCGQAAPGIAHMWHMPGHTFSKLKRPDDAAWQQEASTRVDHAYMIRTYILPDQIHNYAHNEEWLTRTYNDLGRAKDAEALARSLIAIPRHPVYNTLDKPSTSASYGRTRLIETLLKWENWNEVKAFTQTPVGQASHDITRLHAMGLACFQLGDVPATAAALKQLEAVVIPPPPKAETDDKQAAAPAKSDSKPAAPETKPKKSPRSEVKAKASAIAELKALVALGSKDGPIRRAETNKLLADLKSLDIPKERLARYWLIFDDKVQAAELTKSFTQDLVGLATKTEVLQACGKTEEAKKAFEDTRKLAYAMDRDLPIAKRLDSLAKSFGIQSDWPAPAPKRTDSGIRPEITTLGPVHWSAPKAPVFEALTLDGNSVKSTDFTAKKPTLFLFYLGHDCGHCVEQIQAFAKAAAEFDKAGIQLVAVTLETPQVATGIRPKLNLKADQPLPFPILSDASLAAFKKVRAHDDFENENLHATILIDTQGRQRWQDISWEPFKDAKFALEESKRLLQLDSPAASTAQAGK</sequence>
<feature type="region of interest" description="Disordered" evidence="1">
    <location>
        <begin position="401"/>
        <end position="439"/>
    </location>
</feature>
<feature type="compositionally biased region" description="Basic and acidic residues" evidence="1">
    <location>
        <begin position="428"/>
        <end position="439"/>
    </location>
</feature>
<keyword evidence="4" id="KW-0560">Oxidoreductase</keyword>
<dbReference type="SUPFAM" id="SSF52833">
    <property type="entry name" value="Thioredoxin-like"/>
    <property type="match status" value="1"/>
</dbReference>
<dbReference type="Gene3D" id="1.25.40.10">
    <property type="entry name" value="Tetratricopeptide repeat domain"/>
    <property type="match status" value="1"/>
</dbReference>
<feature type="compositionally biased region" description="Low complexity" evidence="1">
    <location>
        <begin position="413"/>
        <end position="426"/>
    </location>
</feature>
<dbReference type="InterPro" id="IPR013766">
    <property type="entry name" value="Thioredoxin_domain"/>
</dbReference>
<dbReference type="PANTHER" id="PTHR45588">
    <property type="entry name" value="TPR DOMAIN-CONTAINING PROTEIN"/>
    <property type="match status" value="1"/>
</dbReference>
<name>A0ABW0KSC0_9BACT</name>
<dbReference type="PROSITE" id="PS51352">
    <property type="entry name" value="THIOREDOXIN_2"/>
    <property type="match status" value="1"/>
</dbReference>
<keyword evidence="5" id="KW-1185">Reference proteome</keyword>
<keyword evidence="4" id="KW-0575">Peroxidase</keyword>
<dbReference type="PANTHER" id="PTHR45588:SF1">
    <property type="entry name" value="WW DOMAIN-CONTAINING PROTEIN"/>
    <property type="match status" value="1"/>
</dbReference>
<evidence type="ECO:0000256" key="2">
    <source>
        <dbReference type="SAM" id="SignalP"/>
    </source>
</evidence>
<dbReference type="RefSeq" id="WP_377166896.1">
    <property type="nucleotide sequence ID" value="NZ_JBHSMQ010000004.1"/>
</dbReference>
<accession>A0ABW0KSC0</accession>
<evidence type="ECO:0000313" key="4">
    <source>
        <dbReference type="EMBL" id="MFC5455627.1"/>
    </source>
</evidence>